<dbReference type="EMBL" id="CP132976">
    <property type="protein sequence ID" value="WMD23874.1"/>
    <property type="molecule type" value="Genomic_DNA"/>
</dbReference>
<keyword evidence="3" id="KW-1185">Reference proteome</keyword>
<keyword evidence="1" id="KW-0812">Transmembrane</keyword>
<evidence type="ECO:0000313" key="3">
    <source>
        <dbReference type="Proteomes" id="UP001234798"/>
    </source>
</evidence>
<gene>
    <name evidence="2" type="ORF">RAS12_01255</name>
</gene>
<name>A0ABY9MA59_9BURK</name>
<keyword evidence="1" id="KW-0472">Membrane</keyword>
<dbReference type="RefSeq" id="WP_306951710.1">
    <property type="nucleotide sequence ID" value="NZ_CP132976.1"/>
</dbReference>
<keyword evidence="1" id="KW-1133">Transmembrane helix</keyword>
<protein>
    <submittedName>
        <fullName evidence="2">VanZ family protein</fullName>
    </submittedName>
</protein>
<feature type="transmembrane region" description="Helical" evidence="1">
    <location>
        <begin position="36"/>
        <end position="54"/>
    </location>
</feature>
<reference evidence="2 3" key="1">
    <citation type="submission" date="2023-08" db="EMBL/GenBank/DDBJ databases">
        <title>Achromobacter seleniivolatilans sp. nov., isolated from seleniferous soil.</title>
        <authorList>
            <person name="Zhang S."/>
            <person name="Li K."/>
            <person name="Peng J."/>
            <person name="Zhao Q."/>
            <person name="Wang H."/>
            <person name="Guo Y."/>
        </authorList>
    </citation>
    <scope>NUCLEOTIDE SEQUENCE [LARGE SCALE GENOMIC DNA]</scope>
    <source>
        <strain evidence="2 3">R39</strain>
    </source>
</reference>
<sequence>MARICLPAAGLFFLVLVTVGNLPGLAADMSDAFGDKRLHLAAYAFLTALIYVSVNRRPALVAMLAVTALGALDESIQSFFPYRQAELLDLLADILAAGATVISLHIGSSAIGSFRAITKS</sequence>
<organism evidence="2 3">
    <name type="scientific">Achromobacter seleniivolatilans</name>
    <dbReference type="NCBI Taxonomy" id="3047478"/>
    <lineage>
        <taxon>Bacteria</taxon>
        <taxon>Pseudomonadati</taxon>
        <taxon>Pseudomonadota</taxon>
        <taxon>Betaproteobacteria</taxon>
        <taxon>Burkholderiales</taxon>
        <taxon>Alcaligenaceae</taxon>
        <taxon>Achromobacter</taxon>
    </lineage>
</organism>
<dbReference type="Proteomes" id="UP001234798">
    <property type="component" value="Chromosome"/>
</dbReference>
<proteinExistence type="predicted"/>
<evidence type="ECO:0000313" key="2">
    <source>
        <dbReference type="EMBL" id="WMD23874.1"/>
    </source>
</evidence>
<evidence type="ECO:0000256" key="1">
    <source>
        <dbReference type="SAM" id="Phobius"/>
    </source>
</evidence>
<accession>A0ABY9MA59</accession>
<dbReference type="NCBIfam" id="NF037970">
    <property type="entry name" value="vanZ_1"/>
    <property type="match status" value="1"/>
</dbReference>